<dbReference type="RefSeq" id="WP_160573994.1">
    <property type="nucleotide sequence ID" value="NZ_WBMS02000066.1"/>
</dbReference>
<dbReference type="PROSITE" id="PS51257">
    <property type="entry name" value="PROKAR_LIPOPROTEIN"/>
    <property type="match status" value="1"/>
</dbReference>
<dbReference type="EMBL" id="WBMS02000066">
    <property type="protein sequence ID" value="MWA07198.1"/>
    <property type="molecule type" value="Genomic_DNA"/>
</dbReference>
<dbReference type="Proteomes" id="UP000462055">
    <property type="component" value="Unassembled WGS sequence"/>
</dbReference>
<protein>
    <submittedName>
        <fullName evidence="1">Uncharacterized protein</fullName>
    </submittedName>
</protein>
<dbReference type="AlphaFoldDB" id="A0A6I4MLX5"/>
<proteinExistence type="predicted"/>
<evidence type="ECO:0000313" key="1">
    <source>
        <dbReference type="EMBL" id="MWA07198.1"/>
    </source>
</evidence>
<gene>
    <name evidence="1" type="ORF">F8568_044055</name>
</gene>
<accession>A0A6I4MLX5</accession>
<evidence type="ECO:0000313" key="2">
    <source>
        <dbReference type="Proteomes" id="UP000462055"/>
    </source>
</evidence>
<reference evidence="1" key="1">
    <citation type="submission" date="2019-12" db="EMBL/GenBank/DDBJ databases">
        <title>Actinomadura physcomitrii sp. nov., a novel actinomycete isolated from moss [Physcomitrium sphaericum (Ludw) Fuernr].</title>
        <authorList>
            <person name="Zhuang X."/>
        </authorList>
    </citation>
    <scope>NUCLEOTIDE SEQUENCE [LARGE SCALE GENOMIC DNA]</scope>
    <source>
        <strain evidence="1">LD22</strain>
    </source>
</reference>
<comment type="caution">
    <text evidence="1">The sequence shown here is derived from an EMBL/GenBank/DDBJ whole genome shotgun (WGS) entry which is preliminary data.</text>
</comment>
<organism evidence="1 2">
    <name type="scientific">Actinomadura physcomitrii</name>
    <dbReference type="NCBI Taxonomy" id="2650748"/>
    <lineage>
        <taxon>Bacteria</taxon>
        <taxon>Bacillati</taxon>
        <taxon>Actinomycetota</taxon>
        <taxon>Actinomycetes</taxon>
        <taxon>Streptosporangiales</taxon>
        <taxon>Thermomonosporaceae</taxon>
        <taxon>Actinomadura</taxon>
    </lineage>
</organism>
<name>A0A6I4MLX5_9ACTN</name>
<sequence length="48" mass="4282">MTNRSGAMAGGSGRGVAAAVLGGVLAAGSLAACGSDPTQKSSGGDGVC</sequence>
<keyword evidence="2" id="KW-1185">Reference proteome</keyword>